<feature type="compositionally biased region" description="Polar residues" evidence="1">
    <location>
        <begin position="468"/>
        <end position="479"/>
    </location>
</feature>
<dbReference type="EMBL" id="BAAACR010000001">
    <property type="protein sequence ID" value="GAA0201161.1"/>
    <property type="molecule type" value="Genomic_DNA"/>
</dbReference>
<sequence length="830" mass="97681">MDALKQFFERTVKDAKRDEFFKGTYETRRRFFRLASYGCYSRKDLLRLLLRQIRTYQYFVTFCEAIFPKDRYQPTQYKRNRRPAFRGDSYHGNENFLADTYRLKGLTQPEVFFFIHLLRVLGTRHDNDAIYTAVPHLDNKLLNNDINNDSKYPSSAYAMYSLEQKGLEERKIHTYLRKLSAYGLVQIDDKKKPLLYALASDPFADLSADEAKSLLFAVDYFKNSAFLNVPGYFLADTLRCKFNINKNRCQPFHFINLDIRRILDDDVVYQILLAIARGKYLHLVWHRKENEGFTNIELTDVHPLEIREDEQGDGRRQLIAIFTYKSDKPSRHLLRIEEISDLRLIDPPSSTPSYRKERFRKTDIHLRFLFHTADEKHIVMQRLRAELPKIIVHEDADDSVLCSLFCRDPKKYLPLLRTFLPYIEILPSTKTHLHTDMRCGIEQTLQLYDGHPNIIDTEAESEEPQEPTDANNKQKSKSSMDTLFQEVHAGTYRWLIDRHNRLCDMAKREQEMPTMQKLLRDAPYYRIEHEHLFCQYIMAAFHFEITAAASDKIKENAAHKLTPKDLIVVPPKNKIPILPTTLERRWLKTCLLTQEADLFLSKELKEKLLSALVNIAPFDLSCWKRQPIWHPLDQRPSEIHTALTTVIYALRTHQGISFQKKNYIPLFLRQNASNGIYSLLLWDAQTHEPHIVSEKQLPLCIPTTMPYEAFQAARQAWQAYLSKNGRTTDDKKSNFVTIAFHDSRNARERTYTLFSAFDKKAFIEQDGSYHLTVYFCTFEQEDVLRRILSLGPYARVLEPTSIRDEIVRRLRKAQELYQREYGAPPQELDQ</sequence>
<comment type="caution">
    <text evidence="3">The sequence shown here is derived from an EMBL/GenBank/DDBJ whole genome shotgun (WGS) entry which is preliminary data.</text>
</comment>
<protein>
    <recommendedName>
        <fullName evidence="2">WCX domain-containing protein</fullName>
    </recommendedName>
</protein>
<gene>
    <name evidence="3" type="ORF">GCM10008919_00640</name>
</gene>
<reference evidence="4" key="1">
    <citation type="journal article" date="2019" name="Int. J. Syst. Evol. Microbiol.">
        <title>The Global Catalogue of Microorganisms (GCM) 10K type strain sequencing project: providing services to taxonomists for standard genome sequencing and annotation.</title>
        <authorList>
            <consortium name="The Broad Institute Genomics Platform"/>
            <consortium name="The Broad Institute Genome Sequencing Center for Infectious Disease"/>
            <person name="Wu L."/>
            <person name="Ma J."/>
        </authorList>
    </citation>
    <scope>NUCLEOTIDE SEQUENCE [LARGE SCALE GENOMIC DNA]</scope>
    <source>
        <strain evidence="4">JCM 8542</strain>
    </source>
</reference>
<accession>A0ABP3CED9</accession>
<keyword evidence="4" id="KW-1185">Reference proteome</keyword>
<dbReference type="Pfam" id="PF25583">
    <property type="entry name" value="WCX"/>
    <property type="match status" value="1"/>
</dbReference>
<evidence type="ECO:0000256" key="1">
    <source>
        <dbReference type="SAM" id="MobiDB-lite"/>
    </source>
</evidence>
<evidence type="ECO:0000313" key="4">
    <source>
        <dbReference type="Proteomes" id="UP001500399"/>
    </source>
</evidence>
<dbReference type="InterPro" id="IPR057727">
    <property type="entry name" value="WCX_dom"/>
</dbReference>
<organism evidence="3 4">
    <name type="scientific">Selenomonas dianae</name>
    <dbReference type="NCBI Taxonomy" id="135079"/>
    <lineage>
        <taxon>Bacteria</taxon>
        <taxon>Bacillati</taxon>
        <taxon>Bacillota</taxon>
        <taxon>Negativicutes</taxon>
        <taxon>Selenomonadales</taxon>
        <taxon>Selenomonadaceae</taxon>
        <taxon>Selenomonas</taxon>
    </lineage>
</organism>
<proteinExistence type="predicted"/>
<evidence type="ECO:0000259" key="2">
    <source>
        <dbReference type="Pfam" id="PF25583"/>
    </source>
</evidence>
<name>A0ABP3CED9_9FIRM</name>
<feature type="region of interest" description="Disordered" evidence="1">
    <location>
        <begin position="458"/>
        <end position="479"/>
    </location>
</feature>
<evidence type="ECO:0000313" key="3">
    <source>
        <dbReference type="EMBL" id="GAA0201161.1"/>
    </source>
</evidence>
<dbReference type="RefSeq" id="WP_343749022.1">
    <property type="nucleotide sequence ID" value="NZ_BAAACR010000001.1"/>
</dbReference>
<feature type="domain" description="WCX" evidence="2">
    <location>
        <begin position="764"/>
        <end position="813"/>
    </location>
</feature>
<dbReference type="Proteomes" id="UP001500399">
    <property type="component" value="Unassembled WGS sequence"/>
</dbReference>